<evidence type="ECO:0000256" key="4">
    <source>
        <dbReference type="ARBA" id="ARBA00023136"/>
    </source>
</evidence>
<sequence>MMYDMTADHSIDIVYNLSHLHNRNISQLSTITMSSLLTFLGLTAPEGLDLPNRAIPYLLFNWFYAYGILSTRPAKRLLRIDHNVAPRDDLKVYGEAAVQAGKISRRQLDRLKRQEAAHANAVEGFPLFVAAVVVALRTGLPNDVINGIGAWYTISRILFGLAYVFIESETLSFSRSVLWWSGNISCITALVLGGRKLN</sequence>
<dbReference type="InterPro" id="IPR001129">
    <property type="entry name" value="Membr-assoc_MAPEG"/>
</dbReference>
<protein>
    <submittedName>
        <fullName evidence="5">Uncharacterized protein</fullName>
    </submittedName>
</protein>
<reference evidence="5" key="2">
    <citation type="submission" date="2021-02" db="EMBL/GenBank/DDBJ databases">
        <title>Aspergillus luchuensis mut. kawachii IFO 4304 genome sequence.</title>
        <authorList>
            <person name="Mori K."/>
            <person name="Kadooka C."/>
            <person name="Goto M."/>
            <person name="Futagami T."/>
        </authorList>
    </citation>
    <scope>NUCLEOTIDE SEQUENCE</scope>
    <source>
        <strain evidence="5">IFO 4308</strain>
    </source>
</reference>
<dbReference type="SUPFAM" id="SSF161084">
    <property type="entry name" value="MAPEG domain-like"/>
    <property type="match status" value="1"/>
</dbReference>
<keyword evidence="2" id="KW-0812">Transmembrane</keyword>
<evidence type="ECO:0000256" key="3">
    <source>
        <dbReference type="ARBA" id="ARBA00022989"/>
    </source>
</evidence>
<keyword evidence="4" id="KW-0472">Membrane</keyword>
<gene>
    <name evidence="5" type="ORF">AKAW2_51028A</name>
</gene>
<dbReference type="InterPro" id="IPR023352">
    <property type="entry name" value="MAPEG-like_dom_sf"/>
</dbReference>
<accession>A0A7R7X0N7</accession>
<dbReference type="PANTHER" id="PTHR35371">
    <property type="entry name" value="INNER MEMBRANE PROTEIN"/>
    <property type="match status" value="1"/>
</dbReference>
<evidence type="ECO:0000256" key="1">
    <source>
        <dbReference type="ARBA" id="ARBA00004370"/>
    </source>
</evidence>
<evidence type="ECO:0000256" key="2">
    <source>
        <dbReference type="ARBA" id="ARBA00022692"/>
    </source>
</evidence>
<keyword evidence="6" id="KW-1185">Reference proteome</keyword>
<evidence type="ECO:0000313" key="5">
    <source>
        <dbReference type="EMBL" id="BCS00687.1"/>
    </source>
</evidence>
<dbReference type="Proteomes" id="UP000661280">
    <property type="component" value="Chromosome 5"/>
</dbReference>
<proteinExistence type="predicted"/>
<organism evidence="5 6">
    <name type="scientific">Aspergillus kawachii</name>
    <name type="common">White koji mold</name>
    <name type="synonym">Aspergillus awamori var. kawachi</name>
    <dbReference type="NCBI Taxonomy" id="1069201"/>
    <lineage>
        <taxon>Eukaryota</taxon>
        <taxon>Fungi</taxon>
        <taxon>Dikarya</taxon>
        <taxon>Ascomycota</taxon>
        <taxon>Pezizomycotina</taxon>
        <taxon>Eurotiomycetes</taxon>
        <taxon>Eurotiomycetidae</taxon>
        <taxon>Eurotiales</taxon>
        <taxon>Aspergillaceae</taxon>
        <taxon>Aspergillus</taxon>
        <taxon>Aspergillus subgen. Circumdati</taxon>
    </lineage>
</organism>
<dbReference type="Pfam" id="PF01124">
    <property type="entry name" value="MAPEG"/>
    <property type="match status" value="1"/>
</dbReference>
<dbReference type="GeneID" id="64962008"/>
<comment type="subcellular location">
    <subcellularLocation>
        <location evidence="1">Membrane</location>
    </subcellularLocation>
</comment>
<keyword evidence="3" id="KW-1133">Transmembrane helix</keyword>
<dbReference type="Gene3D" id="1.20.120.550">
    <property type="entry name" value="Membrane associated eicosanoid/glutathione metabolism-like domain"/>
    <property type="match status" value="1"/>
</dbReference>
<evidence type="ECO:0000313" key="6">
    <source>
        <dbReference type="Proteomes" id="UP000661280"/>
    </source>
</evidence>
<dbReference type="PANTHER" id="PTHR35371:SF2">
    <property type="entry name" value="MAPEG FAMILY PROTEIN"/>
    <property type="match status" value="1"/>
</dbReference>
<dbReference type="OrthoDB" id="2122304at2759"/>
<dbReference type="EMBL" id="AP024429">
    <property type="protein sequence ID" value="BCS00687.1"/>
    <property type="molecule type" value="Genomic_DNA"/>
</dbReference>
<dbReference type="RefSeq" id="XP_041544449.1">
    <property type="nucleotide sequence ID" value="XM_041690911.1"/>
</dbReference>
<reference evidence="5" key="1">
    <citation type="submission" date="2021-01" db="EMBL/GenBank/DDBJ databases">
        <authorList>
            <consortium name="Aspergillus luchuensis mut. kawachii IFO 4304 genome sequencing consortium"/>
            <person name="Kazuki M."/>
            <person name="Futagami T."/>
        </authorList>
    </citation>
    <scope>NUCLEOTIDE SEQUENCE</scope>
    <source>
        <strain evidence="5">IFO 4308</strain>
    </source>
</reference>
<dbReference type="AlphaFoldDB" id="A0A7R7X0N7"/>
<name>A0A7R7X0N7_ASPKA</name>
<dbReference type="GO" id="GO:0016020">
    <property type="term" value="C:membrane"/>
    <property type="evidence" value="ECO:0007669"/>
    <property type="project" value="UniProtKB-SubCell"/>
</dbReference>
<dbReference type="KEGG" id="aluc:AKAW2_51028A"/>